<keyword evidence="4" id="KW-1185">Reference proteome</keyword>
<dbReference type="RefSeq" id="WP_160629276.1">
    <property type="nucleotide sequence ID" value="NZ_CP047593.1"/>
</dbReference>
<keyword evidence="1" id="KW-1133">Transmembrane helix</keyword>
<evidence type="ECO:0008006" key="5">
    <source>
        <dbReference type="Google" id="ProtNLM"/>
    </source>
</evidence>
<dbReference type="InterPro" id="IPR025738">
    <property type="entry name" value="BatD"/>
</dbReference>
<dbReference type="Proteomes" id="UP000464954">
    <property type="component" value="Chromosome"/>
</dbReference>
<evidence type="ECO:0000256" key="1">
    <source>
        <dbReference type="SAM" id="Phobius"/>
    </source>
</evidence>
<evidence type="ECO:0000313" key="3">
    <source>
        <dbReference type="EMBL" id="QHI70097.1"/>
    </source>
</evidence>
<organism evidence="3 4">
    <name type="scientific">Tichowtungia aerotolerans</name>
    <dbReference type="NCBI Taxonomy" id="2697043"/>
    <lineage>
        <taxon>Bacteria</taxon>
        <taxon>Pseudomonadati</taxon>
        <taxon>Kiritimatiellota</taxon>
        <taxon>Tichowtungiia</taxon>
        <taxon>Tichowtungiales</taxon>
        <taxon>Tichowtungiaceae</taxon>
        <taxon>Tichowtungia</taxon>
    </lineage>
</organism>
<dbReference type="AlphaFoldDB" id="A0A6P1M884"/>
<dbReference type="Pfam" id="PF13584">
    <property type="entry name" value="BatD"/>
    <property type="match status" value="2"/>
</dbReference>
<evidence type="ECO:0000313" key="4">
    <source>
        <dbReference type="Proteomes" id="UP000464954"/>
    </source>
</evidence>
<name>A0A6P1M884_9BACT</name>
<protein>
    <recommendedName>
        <fullName evidence="5">Protein BatD</fullName>
    </recommendedName>
</protein>
<feature type="chain" id="PRO_5027075965" description="Protein BatD" evidence="2">
    <location>
        <begin position="24"/>
        <end position="581"/>
    </location>
</feature>
<dbReference type="KEGG" id="taer:GT409_11790"/>
<dbReference type="PANTHER" id="PTHR40940:SF2">
    <property type="entry name" value="BATD"/>
    <property type="match status" value="1"/>
</dbReference>
<proteinExistence type="predicted"/>
<keyword evidence="1" id="KW-0812">Transmembrane</keyword>
<feature type="transmembrane region" description="Helical" evidence="1">
    <location>
        <begin position="437"/>
        <end position="454"/>
    </location>
</feature>
<evidence type="ECO:0000256" key="2">
    <source>
        <dbReference type="SAM" id="SignalP"/>
    </source>
</evidence>
<feature type="signal peptide" evidence="2">
    <location>
        <begin position="1"/>
        <end position="23"/>
    </location>
</feature>
<reference evidence="3 4" key="1">
    <citation type="submission" date="2020-01" db="EMBL/GenBank/DDBJ databases">
        <title>Ponticoccus aerotolerans gen. nov., sp. nov., an anaerobic bacterium and proposal of Ponticoccusceae fam. nov., Ponticoccusles ord. nov. and Ponticoccuse classis nov. in the phylum Kiritimatiellaeota.</title>
        <authorList>
            <person name="Zhou L.Y."/>
            <person name="Du Z.J."/>
        </authorList>
    </citation>
    <scope>NUCLEOTIDE SEQUENCE [LARGE SCALE GENOMIC DNA]</scope>
    <source>
        <strain evidence="3 4">S-5007</strain>
    </source>
</reference>
<keyword evidence="1" id="KW-0472">Membrane</keyword>
<keyword evidence="2" id="KW-0732">Signal</keyword>
<dbReference type="PANTHER" id="PTHR40940">
    <property type="entry name" value="PROTEIN BATD-RELATED"/>
    <property type="match status" value="1"/>
</dbReference>
<dbReference type="EMBL" id="CP047593">
    <property type="protein sequence ID" value="QHI70097.1"/>
    <property type="molecule type" value="Genomic_DNA"/>
</dbReference>
<accession>A0A6P1M884</accession>
<gene>
    <name evidence="3" type="ORF">GT409_11790</name>
</gene>
<sequence>MKLKTRNWNLGIFVVLSALQAWAADVTLSVNPPIISLGETAQVKVEVRNAKRPGAPSFPQVDGLRFSGTGQSSNTSIINGKVDKSVSYTTTVYPQKTGEFQIGPFSYKVDGEVKQLAGQLKVVATSGDTSTAQSWNDVVFAKLTADREKVYVQEPFELTLSIYSRTDVQLAGNINLQGLPETGLSDVAWEEIPDRRREQIDGVLYDVRHFKTPMRAMGSGEFRFAPVVTVQVAAPQQRRSRDPFGFGLFDRVQTIPVELPVEEVAVNVLPLPGTGRPDGFSGAVGRFNFHVEADPIEVAPGDPVTLKMTIVGEGNYDRIQPPALPVNAPFRLFGDAIREQGKNGVRFEQVISPRDADVTEIPSIDFSFFDSGNETYRTISSPPIPITVLASSNNTAQLFVAKDSVVAAPADTPFATESDLQRITKWVRKQWELIRPWLWTLPAALGIGGILFIIQKVYHWRRKDTAWVRRQQAPKAARKAFRNATEAIHKNDTAAFYEALADAFTSYFGNRLNLPPGDVTPTVVLQALTQANVETEQAKSLFHQVEAARYGLSVSEHSADEMKNLKGDLERLLKAVEKTKL</sequence>